<comment type="catalytic activity">
    <reaction evidence="10">
        <text>heptanedioate + ATP + CoA = 6-carboxyhexanoyl-CoA + AMP + diphosphate</text>
        <dbReference type="Rhea" id="RHEA:14781"/>
        <dbReference type="ChEBI" id="CHEBI:30616"/>
        <dbReference type="ChEBI" id="CHEBI:33019"/>
        <dbReference type="ChEBI" id="CHEBI:36165"/>
        <dbReference type="ChEBI" id="CHEBI:57287"/>
        <dbReference type="ChEBI" id="CHEBI:57360"/>
        <dbReference type="ChEBI" id="CHEBI:456215"/>
        <dbReference type="EC" id="6.2.1.14"/>
    </reaction>
</comment>
<evidence type="ECO:0000256" key="8">
    <source>
        <dbReference type="ARBA" id="ARBA00022840"/>
    </source>
</evidence>
<evidence type="ECO:0000256" key="10">
    <source>
        <dbReference type="ARBA" id="ARBA00049553"/>
    </source>
</evidence>
<dbReference type="Proteomes" id="UP000250070">
    <property type="component" value="Unassembled WGS sequence"/>
</dbReference>
<comment type="cofactor">
    <cofactor evidence="1">
        <name>Mg(2+)</name>
        <dbReference type="ChEBI" id="CHEBI:18420"/>
    </cofactor>
</comment>
<dbReference type="AlphaFoldDB" id="A0A2X1Y4L0"/>
<evidence type="ECO:0000313" key="12">
    <source>
        <dbReference type="EMBL" id="SPY48104.1"/>
    </source>
</evidence>
<keyword evidence="7" id="KW-0093">Biotin biosynthesis</keyword>
<dbReference type="UniPathway" id="UPA00999">
    <property type="reaction ID" value="UER00351"/>
</dbReference>
<dbReference type="EMBL" id="UATM01000032">
    <property type="protein sequence ID" value="SPY48104.1"/>
    <property type="molecule type" value="Genomic_DNA"/>
</dbReference>
<dbReference type="GO" id="GO:0005524">
    <property type="term" value="F:ATP binding"/>
    <property type="evidence" value="ECO:0007669"/>
    <property type="project" value="UniProtKB-KW"/>
</dbReference>
<reference evidence="11" key="2">
    <citation type="submission" date="2021-02" db="EMBL/GenBank/DDBJ databases">
        <title>Infant gut strain persistence is associated with maternal origin, phylogeny, and functional potential including surface adhesion and iron acquisition.</title>
        <authorList>
            <person name="Lou Y.C."/>
        </authorList>
    </citation>
    <scope>NUCLEOTIDE SEQUENCE</scope>
    <source>
        <strain evidence="11">L3_060_052G1_dasL3_060_052G1_concoct_1</strain>
    </source>
</reference>
<dbReference type="EMBL" id="JAGZZP010000005">
    <property type="protein sequence ID" value="MBS6534919.1"/>
    <property type="molecule type" value="Genomic_DNA"/>
</dbReference>
<dbReference type="OrthoDB" id="9792985at2"/>
<keyword evidence="5 12" id="KW-0436">Ligase</keyword>
<evidence type="ECO:0000313" key="11">
    <source>
        <dbReference type="EMBL" id="MBS6534919.1"/>
    </source>
</evidence>
<name>A0A2X1Y4L0_9FIRM</name>
<evidence type="ECO:0000313" key="13">
    <source>
        <dbReference type="Proteomes" id="UP000250070"/>
    </source>
</evidence>
<comment type="pathway">
    <text evidence="2">Metabolic intermediate metabolism; pimeloyl-CoA biosynthesis; pimeloyl-CoA from pimelate: step 1/1.</text>
</comment>
<evidence type="ECO:0000256" key="4">
    <source>
        <dbReference type="ARBA" id="ARBA00012984"/>
    </source>
</evidence>
<dbReference type="EC" id="6.2.1.14" evidence="4"/>
<dbReference type="Pfam" id="PF03744">
    <property type="entry name" value="BioW"/>
    <property type="match status" value="1"/>
</dbReference>
<organism evidence="12 13">
    <name type="scientific">Peptoniphilus harei</name>
    <dbReference type="NCBI Taxonomy" id="54005"/>
    <lineage>
        <taxon>Bacteria</taxon>
        <taxon>Bacillati</taxon>
        <taxon>Bacillota</taxon>
        <taxon>Tissierellia</taxon>
        <taxon>Tissierellales</taxon>
        <taxon>Peptoniphilaceae</taxon>
        <taxon>Peptoniphilus</taxon>
    </lineage>
</organism>
<dbReference type="InterPro" id="IPR005499">
    <property type="entry name" value="BioW"/>
</dbReference>
<accession>A0A2X1Y4L0</accession>
<keyword evidence="6" id="KW-0547">Nucleotide-binding</keyword>
<reference evidence="12 13" key="1">
    <citation type="submission" date="2018-06" db="EMBL/GenBank/DDBJ databases">
        <authorList>
            <consortium name="Pathogen Informatics"/>
            <person name="Doyle S."/>
        </authorList>
    </citation>
    <scope>NUCLEOTIDE SEQUENCE [LARGE SCALE GENOMIC DNA]</scope>
    <source>
        <strain evidence="12 13">NCTC13076</strain>
    </source>
</reference>
<dbReference type="GO" id="GO:0009102">
    <property type="term" value="P:biotin biosynthetic process"/>
    <property type="evidence" value="ECO:0007669"/>
    <property type="project" value="UniProtKB-KW"/>
</dbReference>
<evidence type="ECO:0000256" key="2">
    <source>
        <dbReference type="ARBA" id="ARBA00005075"/>
    </source>
</evidence>
<evidence type="ECO:0000256" key="6">
    <source>
        <dbReference type="ARBA" id="ARBA00022741"/>
    </source>
</evidence>
<comment type="subunit">
    <text evidence="3">Homodimer.</text>
</comment>
<proteinExistence type="predicted"/>
<gene>
    <name evidence="12" type="primary">bioW</name>
    <name evidence="11" type="ORF">KH327_03720</name>
    <name evidence="12" type="ORF">NCTC13076_01293</name>
</gene>
<keyword evidence="9" id="KW-0460">Magnesium</keyword>
<dbReference type="GO" id="GO:0042410">
    <property type="term" value="F:6-carboxyhexanoate-CoA ligase activity"/>
    <property type="evidence" value="ECO:0007669"/>
    <property type="project" value="UniProtKB-EC"/>
</dbReference>
<sequence length="237" mass="26827">MKYSVKMRASKNNNKENLHIGGAESIVDEEDLLNIINSLASRGLNHSRGQADFVNIKINKVREEDIINIRALKTKTIEVDTKEEGLVVMEKLLNSMGIENPQIVIDLLINTKNMRGAIILNILSLERMEGDLDKGVRVTNMDFASRRDISNKNHFKEALCLATKTLNAKAIIGEVCISDDPDYVTGYLANKKEYIRITKLKERGDLNGGRVFLYDPRLDTIENTIDYLKNQLVIVHE</sequence>
<protein>
    <recommendedName>
        <fullName evidence="4">6-carboxyhexanoate--CoA ligase</fullName>
        <ecNumber evidence="4">6.2.1.14</ecNumber>
    </recommendedName>
</protein>
<dbReference type="GeneID" id="83862772"/>
<evidence type="ECO:0000256" key="9">
    <source>
        <dbReference type="ARBA" id="ARBA00022842"/>
    </source>
</evidence>
<evidence type="ECO:0000256" key="3">
    <source>
        <dbReference type="ARBA" id="ARBA00011738"/>
    </source>
</evidence>
<dbReference type="Proteomes" id="UP000748991">
    <property type="component" value="Unassembled WGS sequence"/>
</dbReference>
<dbReference type="NCBIfam" id="NF002360">
    <property type="entry name" value="PRK01322.1"/>
    <property type="match status" value="1"/>
</dbReference>
<evidence type="ECO:0000256" key="1">
    <source>
        <dbReference type="ARBA" id="ARBA00001946"/>
    </source>
</evidence>
<evidence type="ECO:0000256" key="7">
    <source>
        <dbReference type="ARBA" id="ARBA00022756"/>
    </source>
</evidence>
<evidence type="ECO:0000256" key="5">
    <source>
        <dbReference type="ARBA" id="ARBA00022598"/>
    </source>
</evidence>
<dbReference type="RefSeq" id="WP_112889944.1">
    <property type="nucleotide sequence ID" value="NZ_CP066287.1"/>
</dbReference>
<keyword evidence="8" id="KW-0067">ATP-binding</keyword>